<gene>
    <name evidence="1" type="ORF">WISP_73987</name>
</gene>
<keyword evidence="2" id="KW-1185">Reference proteome</keyword>
<sequence>MDMMGQSLEPCGCVEAVILHHPDHRWEAEARDSQLREEGTWLQVEEKVAHRGFAVILSFSKEVGSEWCNGVALVLTGRRLSAPQTGDEPDIEMPVVVLGHVLERPKVQKIWTISENQDAQKIKRLITKKPEEKSP</sequence>
<dbReference type="EMBL" id="WHWB01033861">
    <property type="protein sequence ID" value="KAJ7416108.1"/>
    <property type="molecule type" value="Genomic_DNA"/>
</dbReference>
<comment type="caution">
    <text evidence="1">The sequence shown here is derived from an EMBL/GenBank/DDBJ whole genome shotgun (WGS) entry which is preliminary data.</text>
</comment>
<accession>A0ABQ9D9J8</accession>
<proteinExistence type="predicted"/>
<organism evidence="1 2">
    <name type="scientific">Willisornis vidua</name>
    <name type="common">Xingu scale-backed antbird</name>
    <dbReference type="NCBI Taxonomy" id="1566151"/>
    <lineage>
        <taxon>Eukaryota</taxon>
        <taxon>Metazoa</taxon>
        <taxon>Chordata</taxon>
        <taxon>Craniata</taxon>
        <taxon>Vertebrata</taxon>
        <taxon>Euteleostomi</taxon>
        <taxon>Archelosauria</taxon>
        <taxon>Archosauria</taxon>
        <taxon>Dinosauria</taxon>
        <taxon>Saurischia</taxon>
        <taxon>Theropoda</taxon>
        <taxon>Coelurosauria</taxon>
        <taxon>Aves</taxon>
        <taxon>Neognathae</taxon>
        <taxon>Neoaves</taxon>
        <taxon>Telluraves</taxon>
        <taxon>Australaves</taxon>
        <taxon>Passeriformes</taxon>
        <taxon>Thamnophilidae</taxon>
        <taxon>Willisornis</taxon>
    </lineage>
</organism>
<evidence type="ECO:0000313" key="2">
    <source>
        <dbReference type="Proteomes" id="UP001145742"/>
    </source>
</evidence>
<protein>
    <submittedName>
        <fullName evidence="1">Uncharacterized protein</fullName>
    </submittedName>
</protein>
<reference evidence="1" key="1">
    <citation type="submission" date="2019-10" db="EMBL/GenBank/DDBJ databases">
        <authorList>
            <person name="Soares A.E.R."/>
            <person name="Aleixo A."/>
            <person name="Schneider P."/>
            <person name="Miyaki C.Y."/>
            <person name="Schneider M.P."/>
            <person name="Mello C."/>
            <person name="Vasconcelos A.T.R."/>
        </authorList>
    </citation>
    <scope>NUCLEOTIDE SEQUENCE</scope>
    <source>
        <tissue evidence="1">Muscle</tissue>
    </source>
</reference>
<evidence type="ECO:0000313" key="1">
    <source>
        <dbReference type="EMBL" id="KAJ7416108.1"/>
    </source>
</evidence>
<dbReference type="Proteomes" id="UP001145742">
    <property type="component" value="Unassembled WGS sequence"/>
</dbReference>
<name>A0ABQ9D9J8_9PASS</name>